<gene>
    <name evidence="1" type="ORF">ACFQH5_14565</name>
</gene>
<dbReference type="EMBL" id="JBHSZP010000028">
    <property type="protein sequence ID" value="MFC7090774.1"/>
    <property type="molecule type" value="Genomic_DNA"/>
</dbReference>
<reference evidence="2" key="1">
    <citation type="journal article" date="2019" name="Int. J. Syst. Evol. Microbiol.">
        <title>The Global Catalogue of Microorganisms (GCM) 10K type strain sequencing project: providing services to taxonomists for standard genome sequencing and annotation.</title>
        <authorList>
            <consortium name="The Broad Institute Genomics Platform"/>
            <consortium name="The Broad Institute Genome Sequencing Center for Infectious Disease"/>
            <person name="Wu L."/>
            <person name="Ma J."/>
        </authorList>
    </citation>
    <scope>NUCLEOTIDE SEQUENCE [LARGE SCALE GENOMIC DNA]</scope>
    <source>
        <strain evidence="2">CGMCC 1.13666</strain>
    </source>
</reference>
<sequence>MGDVLSNSADYLSGLSSLDGRMLLMDIDRLLSSEEVAMVATATQ</sequence>
<dbReference type="RefSeq" id="WP_346063338.1">
    <property type="nucleotide sequence ID" value="NZ_BAAADR010000017.1"/>
</dbReference>
<proteinExistence type="predicted"/>
<protein>
    <recommendedName>
        <fullName evidence="3">Chemotaxis protein CheW</fullName>
    </recommendedName>
</protein>
<organism evidence="1 2">
    <name type="scientific">Halomonas salifodinae</name>
    <dbReference type="NCBI Taxonomy" id="438745"/>
    <lineage>
        <taxon>Bacteria</taxon>
        <taxon>Pseudomonadati</taxon>
        <taxon>Pseudomonadota</taxon>
        <taxon>Gammaproteobacteria</taxon>
        <taxon>Oceanospirillales</taxon>
        <taxon>Halomonadaceae</taxon>
        <taxon>Halomonas</taxon>
    </lineage>
</organism>
<evidence type="ECO:0000313" key="2">
    <source>
        <dbReference type="Proteomes" id="UP001596411"/>
    </source>
</evidence>
<evidence type="ECO:0008006" key="3">
    <source>
        <dbReference type="Google" id="ProtNLM"/>
    </source>
</evidence>
<comment type="caution">
    <text evidence="1">The sequence shown here is derived from an EMBL/GenBank/DDBJ whole genome shotgun (WGS) entry which is preliminary data.</text>
</comment>
<accession>A0ABW2F3C6</accession>
<evidence type="ECO:0000313" key="1">
    <source>
        <dbReference type="EMBL" id="MFC7090774.1"/>
    </source>
</evidence>
<name>A0ABW2F3C6_9GAMM</name>
<keyword evidence="2" id="KW-1185">Reference proteome</keyword>
<dbReference type="Proteomes" id="UP001596411">
    <property type="component" value="Unassembled WGS sequence"/>
</dbReference>